<dbReference type="CDD" id="cd23958">
    <property type="entry name" value="SCC2"/>
    <property type="match status" value="1"/>
</dbReference>
<dbReference type="InterPro" id="IPR016024">
    <property type="entry name" value="ARM-type_fold"/>
</dbReference>
<feature type="region of interest" description="Disordered" evidence="2">
    <location>
        <begin position="800"/>
        <end position="863"/>
    </location>
</feature>
<reference evidence="4 5" key="1">
    <citation type="submission" date="2022-11" db="EMBL/GenBank/DDBJ databases">
        <title>Mucor velutinosus strain NIH1002 WGS.</title>
        <authorList>
            <person name="Subramanian P."/>
            <person name="Mullikin J.C."/>
            <person name="Segre J.A."/>
            <person name="Zelazny A.M."/>
        </authorList>
    </citation>
    <scope>NUCLEOTIDE SEQUENCE [LARGE SCALE GENOMIC DNA]</scope>
    <source>
        <strain evidence="4 5">NIH1002</strain>
    </source>
</reference>
<feature type="compositionally biased region" description="Low complexity" evidence="2">
    <location>
        <begin position="807"/>
        <end position="829"/>
    </location>
</feature>
<dbReference type="SUPFAM" id="SSF48371">
    <property type="entry name" value="ARM repeat"/>
    <property type="match status" value="2"/>
</dbReference>
<organism evidence="4 5">
    <name type="scientific">Mucor velutinosus</name>
    <dbReference type="NCBI Taxonomy" id="708070"/>
    <lineage>
        <taxon>Eukaryota</taxon>
        <taxon>Fungi</taxon>
        <taxon>Fungi incertae sedis</taxon>
        <taxon>Mucoromycota</taxon>
        <taxon>Mucoromycotina</taxon>
        <taxon>Mucoromycetes</taxon>
        <taxon>Mucorales</taxon>
        <taxon>Mucorineae</taxon>
        <taxon>Mucoraceae</taxon>
        <taxon>Mucor</taxon>
    </lineage>
</organism>
<comment type="subcellular location">
    <subcellularLocation>
        <location evidence="1">Nucleus</location>
    </subcellularLocation>
</comment>
<dbReference type="GeneID" id="89951387"/>
<dbReference type="InterPro" id="IPR033031">
    <property type="entry name" value="Scc2/Nipped-B"/>
</dbReference>
<dbReference type="RefSeq" id="XP_064676016.1">
    <property type="nucleotide sequence ID" value="XM_064826959.1"/>
</dbReference>
<comment type="similarity">
    <text evidence="1">Belongs to the SCC2/Nipped-B family.</text>
</comment>
<dbReference type="EMBL" id="JASEJX010000039">
    <property type="protein sequence ID" value="KAK4509350.1"/>
    <property type="molecule type" value="Genomic_DNA"/>
</dbReference>
<dbReference type="GO" id="GO:0003682">
    <property type="term" value="F:chromatin binding"/>
    <property type="evidence" value="ECO:0007669"/>
    <property type="project" value="TreeGrafter"/>
</dbReference>
<feature type="compositionally biased region" description="Low complexity" evidence="2">
    <location>
        <begin position="854"/>
        <end position="863"/>
    </location>
</feature>
<keyword evidence="5" id="KW-1185">Reference proteome</keyword>
<evidence type="ECO:0000259" key="3">
    <source>
        <dbReference type="Pfam" id="PF12830"/>
    </source>
</evidence>
<dbReference type="Gene3D" id="1.25.10.10">
    <property type="entry name" value="Leucine-rich Repeat Variant"/>
    <property type="match status" value="1"/>
</dbReference>
<evidence type="ECO:0000256" key="1">
    <source>
        <dbReference type="RuleBase" id="RU364107"/>
    </source>
</evidence>
<keyword evidence="1" id="KW-0131">Cell cycle</keyword>
<feature type="compositionally biased region" description="Basic and acidic residues" evidence="2">
    <location>
        <begin position="80"/>
        <end position="92"/>
    </location>
</feature>
<dbReference type="InterPro" id="IPR011989">
    <property type="entry name" value="ARM-like"/>
</dbReference>
<dbReference type="PANTHER" id="PTHR21704:SF18">
    <property type="entry name" value="NIPPED-B-LIKE PROTEIN"/>
    <property type="match status" value="1"/>
</dbReference>
<keyword evidence="1" id="KW-0677">Repeat</keyword>
<name>A0AAN7D5Z9_9FUNG</name>
<accession>A0AAN7D5Z9</accession>
<dbReference type="GO" id="GO:0090694">
    <property type="term" value="C:Scc2-Scc4 cohesin loading complex"/>
    <property type="evidence" value="ECO:0007669"/>
    <property type="project" value="TreeGrafter"/>
</dbReference>
<proteinExistence type="inferred from homology"/>
<dbReference type="Pfam" id="PF12830">
    <property type="entry name" value="Nipped-B_C"/>
    <property type="match status" value="1"/>
</dbReference>
<dbReference type="GO" id="GO:1990414">
    <property type="term" value="P:replication-born double-strand break repair via sister chromatid exchange"/>
    <property type="evidence" value="ECO:0007669"/>
    <property type="project" value="TreeGrafter"/>
</dbReference>
<sequence>MDSGSDAGNSSKVYDHIDPDDVVILPKTRRRPKRIILDDSSSSSSSGSEDDEDDIPLNKRKAAKKPTPEPIQPLPPQKRLKLDVQEQYESPRHMLNLFKQTKIQPPLRFNLHKKPALTPPPPSAKSSIKQPVVVIKKMPARSSKREKADKQPPPPSKPEFKAPLPVNPPPTTPPSNNKFKAPFPVQSTSEFKVPAPMFPPPPASNGFKAPLAPTFNESKAPMAVKFTNGFAAPQGQSTDLITSRLMHYISSICQDLDQYNMDKIKAKDSLLMFRETDDLPTLDISVMRKFTSLTASIIKHCKNLDALDMDKFGKVIKLMENTVIVSTDIDIIEHYVKNTAENKKTTFDMLDLINDALETCSMIFDILTTCKLDKKFLSQNLITNCLHFIKNQLDYTIYPIIDASGFEDEAISLTSNADYFIKLIMESPRQKHLISTFIPLIIRFFRRAFTLILAEDLDDDVLVIVAYISMVPFFHDFPESGTSVLMQALNQETTFSPYEQLKFCALDILKHIFSRYPKHRRWIFEEILTSLGSLTVMDGARKYRLRDNRSIHVISALFMQLVQCCSSLSDYASHKGWYSKWYIKYQKTVKTKNLDQIKLLDDKLVQHAADAWRMGAEAAANSASFFLEFLMSKCKSRKMDAYSLAEYRSILAQTLQDIMTVFNDPEWPVAELIIRVFSRILMTLLAEDRSDQFLKSLAIEWLGIISCKIKTGYNRLSGDFKTYTPEWICELNETLAIKVDKDTPIKSLALLDQCRKKLLDHVLGERVNPNVIQFYLCNWGFIESVVWIKANKGWEVKQKKRARKTVKPVNTDNTDTTPNATNDTTTTLTEDTEKKNDGDDLDDLDEDTTMVEPTTNTTDTLTETTDTTTMDTTMDEDSKWPKENALLLGDTCKFYWLSCLGIDYPFPNHDTEAKQYEFPEMSRSDYMLLTELLASRQTLYTSYNFILSEILLCLDKDAVVYRTKALKAIGKIASEVPEIMDDARTRASIVQRIHDGSPSVRDAAVDVVAKYLGRLDHVPMKLYEVVSARIMDTAVTVRKRLVKLLRELYFKLTDRDIKIDVASKLMLRIGDNEITISQLSLKATQEILFLPFKDIEKDGNDYMGYSYANSPKERKRKITDLTLVITGAVSKLDPSVSAQNIALSQIIQKTIEGADDKSLIWYEKVFQWIVDSLFDRMIKLEEENNSTEFINCLATVYSFTKSCPSLLRESHISLLQPYLNATEDAEWLKARYVLSIYRDVLPQMKYHDPEFVSSVERILMQLLSRCPLDLITDGISCLCVIVDTISLRYNILIKMLGSCVSKLRKIQHMISNGQVSEDSSFAGVLKMILMCGLLCQNFEFDKKREQKPKEMEALNLVYKGDICMLVFDVLQFFTGEFMDDLSDQGMSMRMTALQGLGYFFASHPTYMISATSTELMDKIFEEGTIELKMQLMRVYQEFLSAEEKRIDKREGSTGSVIYTKDIDINTLLGNTEEYAELGVNGSLMQRYLRKILKCALAESEDLRYAAFEVVSAIIHQGLAHPVLCMPAIVAAETSPDLILRNKAFYLHKYAHDKYGNLLYSQMNEYLFTSYQYQKILYGSQVQGYGKRGGDAKMDAVLGVTFSVMKDKKKARFDFFSALVKPFSFDLKTTTADEIDIDYLKYLAENAISLDLSTTEEVLHMVYTMDRILMTLGADLLSYVHFLKKQGIVATVEDAFTDEEDEKDMDDDFSLAAKLALALCILMYMKNLLVELYDIPDDEIREFNPNSKRRPRDVTKDMDVKDTIDWTELLYFKHGKRLNKQTASDACIRFEYLIMSDTTAVVIEDVADEDEVVDEDDFVVEG</sequence>
<keyword evidence="1" id="KW-0539">Nucleus</keyword>
<dbReference type="GO" id="GO:0010468">
    <property type="term" value="P:regulation of gene expression"/>
    <property type="evidence" value="ECO:0007669"/>
    <property type="project" value="InterPro"/>
</dbReference>
<gene>
    <name evidence="4" type="ORF">ATC70_007701</name>
</gene>
<dbReference type="InterPro" id="IPR024986">
    <property type="entry name" value="Nipped-B_C"/>
</dbReference>
<feature type="region of interest" description="Disordered" evidence="2">
    <location>
        <begin position="1"/>
        <end position="177"/>
    </location>
</feature>
<feature type="compositionally biased region" description="Polar residues" evidence="2">
    <location>
        <begin position="1"/>
        <end position="12"/>
    </location>
</feature>
<dbReference type="PANTHER" id="PTHR21704">
    <property type="entry name" value="NIPPED-B-LIKE PROTEIN DELANGIN SCC2-RELATED"/>
    <property type="match status" value="1"/>
</dbReference>
<feature type="compositionally biased region" description="Low complexity" evidence="2">
    <location>
        <begin position="38"/>
        <end position="47"/>
    </location>
</feature>
<feature type="domain" description="Sister chromatid cohesion C-terminal" evidence="3">
    <location>
        <begin position="1482"/>
        <end position="1667"/>
    </location>
</feature>
<feature type="compositionally biased region" description="Acidic residues" evidence="2">
    <location>
        <begin position="839"/>
        <end position="849"/>
    </location>
</feature>
<protein>
    <recommendedName>
        <fullName evidence="1">Sister chromatid cohesion protein</fullName>
    </recommendedName>
</protein>
<comment type="caution">
    <text evidence="4">The sequence shown here is derived from an EMBL/GenBank/DDBJ whole genome shotgun (WGS) entry which is preliminary data.</text>
</comment>
<dbReference type="GO" id="GO:0071169">
    <property type="term" value="P:establishment of protein localization to chromatin"/>
    <property type="evidence" value="ECO:0007669"/>
    <property type="project" value="TreeGrafter"/>
</dbReference>
<evidence type="ECO:0000313" key="4">
    <source>
        <dbReference type="EMBL" id="KAK4509350.1"/>
    </source>
</evidence>
<dbReference type="GO" id="GO:0034087">
    <property type="term" value="P:establishment of mitotic sister chromatid cohesion"/>
    <property type="evidence" value="ECO:0007669"/>
    <property type="project" value="TreeGrafter"/>
</dbReference>
<evidence type="ECO:0000256" key="2">
    <source>
        <dbReference type="SAM" id="MobiDB-lite"/>
    </source>
</evidence>
<evidence type="ECO:0000313" key="5">
    <source>
        <dbReference type="Proteomes" id="UP001304243"/>
    </source>
</evidence>
<dbReference type="GO" id="GO:0061775">
    <property type="term" value="F:cohesin loader activity"/>
    <property type="evidence" value="ECO:0007669"/>
    <property type="project" value="InterPro"/>
</dbReference>
<dbReference type="GO" id="GO:0140588">
    <property type="term" value="P:chromatin looping"/>
    <property type="evidence" value="ECO:0007669"/>
    <property type="project" value="InterPro"/>
</dbReference>
<dbReference type="Proteomes" id="UP001304243">
    <property type="component" value="Unassembled WGS sequence"/>
</dbReference>